<sequence length="199" mass="22280">MQIEHWIASWQDFVNPRFEFCKPTIQSAELESLAGEEFLARVLMVRRTGIEHGGFRTILIANADTLHASGSALRWAADVRDVLAEPATADIYLFLEITSASLDDCLRLEADDQYCRKYVKRPNESGEMFLKRTFLAAPVAPRRVGNMADPLSVSLMQAAKLHSWFSPEEQTHWRQALISGVTGQELAAQILENSSEADA</sequence>
<accession>A0A0T9MSD6</accession>
<dbReference type="Proteomes" id="UP000038750">
    <property type="component" value="Unassembled WGS sequence"/>
</dbReference>
<dbReference type="AlphaFoldDB" id="A0A0T9MSD6"/>
<gene>
    <name evidence="1" type="ORF">ERS008530_03725</name>
</gene>
<dbReference type="RefSeq" id="WP_050074276.1">
    <property type="nucleotide sequence ID" value="NZ_CPZJ01000018.1"/>
</dbReference>
<evidence type="ECO:0000313" key="2">
    <source>
        <dbReference type="Proteomes" id="UP000038750"/>
    </source>
</evidence>
<reference evidence="1 2" key="1">
    <citation type="submission" date="2015-03" db="EMBL/GenBank/DDBJ databases">
        <authorList>
            <person name="Murphy D."/>
        </authorList>
    </citation>
    <scope>NUCLEOTIDE SEQUENCE [LARGE SCALE GENOMIC DNA]</scope>
    <source>
        <strain evidence="1 2">BR165/97</strain>
    </source>
</reference>
<proteinExistence type="predicted"/>
<dbReference type="EMBL" id="CPZJ01000018">
    <property type="protein sequence ID" value="CNG42310.1"/>
    <property type="molecule type" value="Genomic_DNA"/>
</dbReference>
<evidence type="ECO:0000313" key="1">
    <source>
        <dbReference type="EMBL" id="CNG42310.1"/>
    </source>
</evidence>
<organism evidence="1 2">
    <name type="scientific">Yersinia intermedia</name>
    <dbReference type="NCBI Taxonomy" id="631"/>
    <lineage>
        <taxon>Bacteria</taxon>
        <taxon>Pseudomonadati</taxon>
        <taxon>Pseudomonadota</taxon>
        <taxon>Gammaproteobacteria</taxon>
        <taxon>Enterobacterales</taxon>
        <taxon>Yersiniaceae</taxon>
        <taxon>Yersinia</taxon>
    </lineage>
</organism>
<dbReference type="OrthoDB" id="6840219at2"/>
<protein>
    <submittedName>
        <fullName evidence="1">Uncharacterized protein</fullName>
    </submittedName>
</protein>
<name>A0A0T9MSD6_YERIN</name>